<dbReference type="Pfam" id="PF16363">
    <property type="entry name" value="GDP_Man_Dehyd"/>
    <property type="match status" value="1"/>
</dbReference>
<dbReference type="InterPro" id="IPR016040">
    <property type="entry name" value="NAD(P)-bd_dom"/>
</dbReference>
<dbReference type="Gene3D" id="3.40.50.720">
    <property type="entry name" value="NAD(P)-binding Rossmann-like Domain"/>
    <property type="match status" value="1"/>
</dbReference>
<dbReference type="EMBL" id="MN738917">
    <property type="protein sequence ID" value="QHT31260.1"/>
    <property type="molecule type" value="Genomic_DNA"/>
</dbReference>
<name>A0A6C0ESK1_9ZZZZ</name>
<protein>
    <recommendedName>
        <fullName evidence="1">NAD(P)-binding domain-containing protein</fullName>
    </recommendedName>
</protein>
<dbReference type="InterPro" id="IPR036291">
    <property type="entry name" value="NAD(P)-bd_dom_sf"/>
</dbReference>
<proteinExistence type="predicted"/>
<organism evidence="2">
    <name type="scientific">viral metagenome</name>
    <dbReference type="NCBI Taxonomy" id="1070528"/>
    <lineage>
        <taxon>unclassified sequences</taxon>
        <taxon>metagenomes</taxon>
        <taxon>organismal metagenomes</taxon>
    </lineage>
</organism>
<accession>A0A6C0ESK1</accession>
<dbReference type="AlphaFoldDB" id="A0A6C0ESK1"/>
<dbReference type="PANTHER" id="PTHR43000">
    <property type="entry name" value="DTDP-D-GLUCOSE 4,6-DEHYDRATASE-RELATED"/>
    <property type="match status" value="1"/>
</dbReference>
<reference evidence="2" key="1">
    <citation type="journal article" date="2020" name="Nature">
        <title>Giant virus diversity and host interactions through global metagenomics.</title>
        <authorList>
            <person name="Schulz F."/>
            <person name="Roux S."/>
            <person name="Paez-Espino D."/>
            <person name="Jungbluth S."/>
            <person name="Walsh D.A."/>
            <person name="Denef V.J."/>
            <person name="McMahon K.D."/>
            <person name="Konstantinidis K.T."/>
            <person name="Eloe-Fadrosh E.A."/>
            <person name="Kyrpides N.C."/>
            <person name="Woyke T."/>
        </authorList>
    </citation>
    <scope>NUCLEOTIDE SEQUENCE</scope>
    <source>
        <strain evidence="2">GVMAG-M-3300009155-2</strain>
    </source>
</reference>
<evidence type="ECO:0000313" key="2">
    <source>
        <dbReference type="EMBL" id="QHT31260.1"/>
    </source>
</evidence>
<dbReference type="SUPFAM" id="SSF51735">
    <property type="entry name" value="NAD(P)-binding Rossmann-fold domains"/>
    <property type="match status" value="1"/>
</dbReference>
<sequence length="319" mass="36873">MKNILITGGCGFIGSNFINYFFQLSDSKIINLDAMYYCANEQNINKEITESHRYTLVKGNLCSYDLISHILESYKIDEVIHFAAQSHVQNSFEDSLQYTRDNILGTHTLLECCRKYGKITKFIHISTDEVYGESMLEENEKKNEESILCPTNPYAATKASAELIAKAYYHSFKMPIIITRGNNVYGKNQYPEKLIPRFIQLLLQKKPVTIQGDGTNVRAFLHVNDVSSALKLILDNGKIGDIYNIGSDDKDEYTILQIAQMLIYKILNTKEYDKWIKYIDDRPFNDKRYYISNEKVKQLGWEIKTDFNNGINELINTLR</sequence>
<evidence type="ECO:0000259" key="1">
    <source>
        <dbReference type="Pfam" id="PF16363"/>
    </source>
</evidence>
<dbReference type="FunFam" id="3.40.50.720:FF:000304">
    <property type="entry name" value="UDP-glucose 4,6-dehydratase"/>
    <property type="match status" value="1"/>
</dbReference>
<dbReference type="GO" id="GO:0009225">
    <property type="term" value="P:nucleotide-sugar metabolic process"/>
    <property type="evidence" value="ECO:0007669"/>
    <property type="project" value="UniProtKB-ARBA"/>
</dbReference>
<dbReference type="Gene3D" id="3.90.25.10">
    <property type="entry name" value="UDP-galactose 4-epimerase, domain 1"/>
    <property type="match status" value="1"/>
</dbReference>
<feature type="domain" description="NAD(P)-binding" evidence="1">
    <location>
        <begin position="5"/>
        <end position="313"/>
    </location>
</feature>